<protein>
    <submittedName>
        <fullName evidence="4">Glycosyltransferase</fullName>
        <ecNumber evidence="4">2.4.-.-</ecNumber>
    </submittedName>
</protein>
<feature type="coiled-coil region" evidence="1">
    <location>
        <begin position="774"/>
        <end position="801"/>
    </location>
</feature>
<proteinExistence type="predicted"/>
<gene>
    <name evidence="4" type="ORF">V3328_22220</name>
</gene>
<dbReference type="Proteomes" id="UP001378188">
    <property type="component" value="Unassembled WGS sequence"/>
</dbReference>
<evidence type="ECO:0000259" key="2">
    <source>
        <dbReference type="Pfam" id="PF00535"/>
    </source>
</evidence>
<dbReference type="Gene3D" id="3.90.550.10">
    <property type="entry name" value="Spore Coat Polysaccharide Biosynthesis Protein SpsA, Chain A"/>
    <property type="match status" value="1"/>
</dbReference>
<organism evidence="4 5">
    <name type="scientific">Microbaculum marinum</name>
    <dbReference type="NCBI Taxonomy" id="1764581"/>
    <lineage>
        <taxon>Bacteria</taxon>
        <taxon>Pseudomonadati</taxon>
        <taxon>Pseudomonadota</taxon>
        <taxon>Alphaproteobacteria</taxon>
        <taxon>Hyphomicrobiales</taxon>
        <taxon>Tepidamorphaceae</taxon>
        <taxon>Microbaculum</taxon>
    </lineage>
</organism>
<name>A0AAW9RWV9_9HYPH</name>
<sequence length="809" mass="91092">MTTALRAENAVFVTQDSLLLVGWCVNDLDEAPFLRINGKIYARIPPTERRADVAENVGGRPDALTGIRRIVLLRPDDADADRLEIELVLLQGGEETLSNKLVVGTAAKNIHRVVRDLDDNTERLESRYRWPDNLEAGLTSVILGVYNGERYLPAAIDSILAQTDRNIQVILVDDGSTDGTRDILLDYKDQDARIELILKDRNGGQGHAINAGILRARGDLTCLMDADDLWYPQKVEVVREVYEEHRAAGLYTIFQHKLNICYGDEVSQHEFRDALLDGDIINFSRKEKIWIPGPFIPTSGLSFPTEILRVAFPVPRTFRICADGFLTRAAISFGHSKAIPANLGAYRIHGGNSTVGNEAFDQQKYIADVLVPEVNGFFERKNIDLRLPIETRSYESVPLNRLVPVRTGKGIYYTGEPRREARGIEDFRDIHKGKRAFIVATGPSLDIADLEALKDEITFACNKITLAFDETDWRPTYYAIIDSLVSETFEVDWSDLPSVKFFPEDLKSRYRDVPNAFFVKNRTPIYDGETRVFEFSKDLSQGAAGGFTVIYFLLQLAYHMGIEEVYLIGLDFSFSYKALSGEKTTKGEDVIVNGDEVNHFHKDYRPAGEKWTKPRLDLQEAAFIKAREAFQGAGRAVINASRKTRLEVFDRVGFPQLLHARQQQLETLRFVGDIYGGVISADYNSVIEELRVRGWITPKPERVDILHDGREVCSASIELEGHQNPSLVSGEGIYIWNATGSAPIRSGDQLRVLLTFADGSSSILTSRVETRSEEDDLKLAVRELHSRNRQLQQRLEAGTETGRRFTLDR</sequence>
<feature type="domain" description="Glycosyltransferase 2-like" evidence="2">
    <location>
        <begin position="140"/>
        <end position="254"/>
    </location>
</feature>
<dbReference type="RefSeq" id="WP_340331916.1">
    <property type="nucleotide sequence ID" value="NZ_JAZHOF010000010.1"/>
</dbReference>
<keyword evidence="4" id="KW-0808">Transferase</keyword>
<dbReference type="EMBL" id="JAZHOF010000010">
    <property type="protein sequence ID" value="MEJ8574216.1"/>
    <property type="molecule type" value="Genomic_DNA"/>
</dbReference>
<dbReference type="AlphaFoldDB" id="A0AAW9RWV9"/>
<dbReference type="Pfam" id="PF01973">
    <property type="entry name" value="MptE-like"/>
    <property type="match status" value="1"/>
</dbReference>
<dbReference type="EC" id="2.4.-.-" evidence="4"/>
<dbReference type="PANTHER" id="PTHR22916">
    <property type="entry name" value="GLYCOSYLTRANSFERASE"/>
    <property type="match status" value="1"/>
</dbReference>
<dbReference type="InterPro" id="IPR029044">
    <property type="entry name" value="Nucleotide-diphossugar_trans"/>
</dbReference>
<accession>A0AAW9RWV9</accession>
<dbReference type="GO" id="GO:0016758">
    <property type="term" value="F:hexosyltransferase activity"/>
    <property type="evidence" value="ECO:0007669"/>
    <property type="project" value="UniProtKB-ARBA"/>
</dbReference>
<keyword evidence="5" id="KW-1185">Reference proteome</keyword>
<evidence type="ECO:0000256" key="1">
    <source>
        <dbReference type="SAM" id="Coils"/>
    </source>
</evidence>
<dbReference type="SUPFAM" id="SSF53448">
    <property type="entry name" value="Nucleotide-diphospho-sugar transferases"/>
    <property type="match status" value="1"/>
</dbReference>
<feature type="domain" description="6-hydroxymethylpterin diphosphokinase MptE-like" evidence="3">
    <location>
        <begin position="424"/>
        <end position="575"/>
    </location>
</feature>
<evidence type="ECO:0000313" key="5">
    <source>
        <dbReference type="Proteomes" id="UP001378188"/>
    </source>
</evidence>
<comment type="caution">
    <text evidence="4">The sequence shown here is derived from an EMBL/GenBank/DDBJ whole genome shotgun (WGS) entry which is preliminary data.</text>
</comment>
<keyword evidence="4" id="KW-0328">Glycosyltransferase</keyword>
<dbReference type="Pfam" id="PF00535">
    <property type="entry name" value="Glycos_transf_2"/>
    <property type="match status" value="1"/>
</dbReference>
<evidence type="ECO:0000259" key="3">
    <source>
        <dbReference type="Pfam" id="PF01973"/>
    </source>
</evidence>
<dbReference type="PANTHER" id="PTHR22916:SF3">
    <property type="entry name" value="UDP-GLCNAC:BETAGAL BETA-1,3-N-ACETYLGLUCOSAMINYLTRANSFERASE-LIKE PROTEIN 1"/>
    <property type="match status" value="1"/>
</dbReference>
<dbReference type="Gene3D" id="3.90.1480.10">
    <property type="entry name" value="Alpha-2,3-sialyltransferase"/>
    <property type="match status" value="1"/>
</dbReference>
<evidence type="ECO:0000313" key="4">
    <source>
        <dbReference type="EMBL" id="MEJ8574216.1"/>
    </source>
</evidence>
<dbReference type="InterPro" id="IPR002826">
    <property type="entry name" value="MptE-like"/>
</dbReference>
<dbReference type="InterPro" id="IPR001173">
    <property type="entry name" value="Glyco_trans_2-like"/>
</dbReference>
<reference evidence="4 5" key="1">
    <citation type="submission" date="2024-02" db="EMBL/GenBank/DDBJ databases">
        <title>Genome analysis and characterization of Microbaculum marinisediminis sp. nov., isolated from marine sediment.</title>
        <authorList>
            <person name="Du Z.-J."/>
            <person name="Ye Y.-Q."/>
            <person name="Zhang Z.-R."/>
            <person name="Yuan S.-M."/>
            <person name="Zhang X.-Y."/>
        </authorList>
    </citation>
    <scope>NUCLEOTIDE SEQUENCE [LARGE SCALE GENOMIC DNA]</scope>
    <source>
        <strain evidence="4 5">SDUM1044001</strain>
    </source>
</reference>
<keyword evidence="1" id="KW-0175">Coiled coil</keyword>